<dbReference type="PROSITE" id="PS51198">
    <property type="entry name" value="UVRD_HELICASE_ATP_BIND"/>
    <property type="match status" value="1"/>
</dbReference>
<reference evidence="13 14" key="1">
    <citation type="journal article" date="2012" name="J. Bacteriol.">
        <title>Genome Sequence of "Candidatus Mycoplasma haemolamae" Strain Purdue, a Red Blood Cell Pathogen of Alpacas (Vicugna pacos) and Llamas (Lama glama).</title>
        <authorList>
            <person name="Guimaraes A.M."/>
            <person name="Toth B."/>
            <person name="Santos A.P."/>
            <person name="do Nascimento N.C."/>
            <person name="Kritchevsky J.E."/>
            <person name="Messick J.B."/>
        </authorList>
    </citation>
    <scope>NUCLEOTIDE SEQUENCE [LARGE SCALE GENOMIC DNA]</scope>
    <source>
        <strain evidence="13 14">Purdue</strain>
    </source>
</reference>
<comment type="similarity">
    <text evidence="1">Belongs to the helicase family. UvrD subfamily.</text>
</comment>
<keyword evidence="3 11" id="KW-0378">Hydrolase</keyword>
<dbReference type="PANTHER" id="PTHR11070">
    <property type="entry name" value="UVRD / RECB / PCRA DNA HELICASE FAMILY MEMBER"/>
    <property type="match status" value="1"/>
</dbReference>
<name>I7CEU3_MYCHA</name>
<dbReference type="InterPro" id="IPR013986">
    <property type="entry name" value="DExx_box_DNA_helicase_dom_sf"/>
</dbReference>
<evidence type="ECO:0000256" key="9">
    <source>
        <dbReference type="ARBA" id="ARBA00034808"/>
    </source>
</evidence>
<dbReference type="GO" id="GO:0003677">
    <property type="term" value="F:DNA binding"/>
    <property type="evidence" value="ECO:0007669"/>
    <property type="project" value="UniProtKB-KW"/>
</dbReference>
<evidence type="ECO:0000256" key="3">
    <source>
        <dbReference type="ARBA" id="ARBA00022801"/>
    </source>
</evidence>
<evidence type="ECO:0000256" key="5">
    <source>
        <dbReference type="ARBA" id="ARBA00022840"/>
    </source>
</evidence>
<evidence type="ECO:0000256" key="4">
    <source>
        <dbReference type="ARBA" id="ARBA00022806"/>
    </source>
</evidence>
<dbReference type="PANTHER" id="PTHR11070:SF2">
    <property type="entry name" value="ATP-DEPENDENT DNA HELICASE SRS2"/>
    <property type="match status" value="1"/>
</dbReference>
<dbReference type="GO" id="GO:0016887">
    <property type="term" value="F:ATP hydrolysis activity"/>
    <property type="evidence" value="ECO:0007669"/>
    <property type="project" value="RHEA"/>
</dbReference>
<dbReference type="STRING" id="1212765.MHLP_00955"/>
<evidence type="ECO:0000256" key="8">
    <source>
        <dbReference type="ARBA" id="ARBA00034617"/>
    </source>
</evidence>
<dbReference type="KEGG" id="mhl:MHLP_00955"/>
<evidence type="ECO:0000256" key="1">
    <source>
        <dbReference type="ARBA" id="ARBA00009922"/>
    </source>
</evidence>
<evidence type="ECO:0000256" key="7">
    <source>
        <dbReference type="ARBA" id="ARBA00023235"/>
    </source>
</evidence>
<evidence type="ECO:0000313" key="14">
    <source>
        <dbReference type="Proteomes" id="UP000006502"/>
    </source>
</evidence>
<dbReference type="EC" id="5.6.2.4" evidence="9"/>
<evidence type="ECO:0000313" key="13">
    <source>
        <dbReference type="EMBL" id="AFO51771.1"/>
    </source>
</evidence>
<dbReference type="PATRIC" id="fig|1212765.3.peg.216"/>
<keyword evidence="2 11" id="KW-0547">Nucleotide-binding</keyword>
<keyword evidence="5 11" id="KW-0067">ATP-binding</keyword>
<dbReference type="GO" id="GO:0043138">
    <property type="term" value="F:3'-5' DNA helicase activity"/>
    <property type="evidence" value="ECO:0007669"/>
    <property type="project" value="UniProtKB-EC"/>
</dbReference>
<dbReference type="Gene3D" id="1.10.486.10">
    <property type="entry name" value="PCRA, domain 4"/>
    <property type="match status" value="1"/>
</dbReference>
<dbReference type="Proteomes" id="UP000006502">
    <property type="component" value="Chromosome"/>
</dbReference>
<dbReference type="Gene3D" id="1.10.10.160">
    <property type="match status" value="1"/>
</dbReference>
<gene>
    <name evidence="13" type="ordered locus">MHLP_00955</name>
</gene>
<proteinExistence type="inferred from homology"/>
<feature type="binding site" evidence="11">
    <location>
        <begin position="27"/>
        <end position="34"/>
    </location>
    <ligand>
        <name>ATP</name>
        <dbReference type="ChEBI" id="CHEBI:30616"/>
    </ligand>
</feature>
<evidence type="ECO:0000256" key="11">
    <source>
        <dbReference type="PROSITE-ProRule" id="PRU00560"/>
    </source>
</evidence>
<dbReference type="Gene3D" id="3.40.50.300">
    <property type="entry name" value="P-loop containing nucleotide triphosphate hydrolases"/>
    <property type="match status" value="2"/>
</dbReference>
<dbReference type="InterPro" id="IPR014017">
    <property type="entry name" value="DNA_helicase_UvrD-like_C"/>
</dbReference>
<dbReference type="SUPFAM" id="SSF52540">
    <property type="entry name" value="P-loop containing nucleoside triphosphate hydrolases"/>
    <property type="match status" value="1"/>
</dbReference>
<dbReference type="CDD" id="cd17932">
    <property type="entry name" value="DEXQc_UvrD"/>
    <property type="match status" value="1"/>
</dbReference>
<dbReference type="Pfam" id="PF00580">
    <property type="entry name" value="UvrD-helicase"/>
    <property type="match status" value="1"/>
</dbReference>
<dbReference type="OrthoDB" id="9810135at2"/>
<dbReference type="Pfam" id="PF13361">
    <property type="entry name" value="UvrD_C"/>
    <property type="match status" value="1"/>
</dbReference>
<dbReference type="InterPro" id="IPR000212">
    <property type="entry name" value="DNA_helicase_UvrD/REP"/>
</dbReference>
<keyword evidence="6" id="KW-0238">DNA-binding</keyword>
<dbReference type="HOGENOM" id="CLU_004585_6_3_14"/>
<evidence type="ECO:0000256" key="6">
    <source>
        <dbReference type="ARBA" id="ARBA00023125"/>
    </source>
</evidence>
<keyword evidence="7" id="KW-0413">Isomerase</keyword>
<evidence type="ECO:0000256" key="10">
    <source>
        <dbReference type="ARBA" id="ARBA00048988"/>
    </source>
</evidence>
<evidence type="ECO:0000259" key="12">
    <source>
        <dbReference type="PROSITE" id="PS51198"/>
    </source>
</evidence>
<protein>
    <recommendedName>
        <fullName evidence="9">DNA 3'-5' helicase</fullName>
        <ecNumber evidence="9">5.6.2.4</ecNumber>
    </recommendedName>
</protein>
<dbReference type="EMBL" id="CP003731">
    <property type="protein sequence ID" value="AFO51771.1"/>
    <property type="molecule type" value="Genomic_DNA"/>
</dbReference>
<dbReference type="InterPro" id="IPR014016">
    <property type="entry name" value="UvrD-like_ATP-bd"/>
</dbReference>
<keyword evidence="4 11" id="KW-0347">Helicase</keyword>
<reference evidence="14" key="2">
    <citation type="submission" date="2012-07" db="EMBL/GenBank/DDBJ databases">
        <title>Complete genome sequence of 'Candidatus Mycoplasma haemolamae'.</title>
        <authorList>
            <person name="Guimaraes A.M.S."/>
            <person name="Toth B."/>
            <person name="Santos A.P."/>
            <person name="Nascimento N.C."/>
            <person name="Sojka J.E."/>
            <person name="Messick J.B."/>
        </authorList>
    </citation>
    <scope>NUCLEOTIDE SEQUENCE [LARGE SCALE GENOMIC DNA]</scope>
    <source>
        <strain evidence="14">Purdue</strain>
    </source>
</reference>
<comment type="catalytic activity">
    <reaction evidence="8">
        <text>Couples ATP hydrolysis with the unwinding of duplex DNA by translocating in the 3'-5' direction.</text>
        <dbReference type="EC" id="5.6.2.4"/>
    </reaction>
</comment>
<accession>I7CEU3</accession>
<organism evidence="13 14">
    <name type="scientific">Mycoplasma haematolamae (strain Purdue)</name>
    <dbReference type="NCBI Taxonomy" id="1212765"/>
    <lineage>
        <taxon>Bacteria</taxon>
        <taxon>Bacillati</taxon>
        <taxon>Mycoplasmatota</taxon>
        <taxon>Mollicutes</taxon>
        <taxon>Mycoplasmataceae</taxon>
        <taxon>Mycoplasma</taxon>
    </lineage>
</organism>
<comment type="catalytic activity">
    <reaction evidence="10">
        <text>ATP + H2O = ADP + phosphate + H(+)</text>
        <dbReference type="Rhea" id="RHEA:13065"/>
        <dbReference type="ChEBI" id="CHEBI:15377"/>
        <dbReference type="ChEBI" id="CHEBI:15378"/>
        <dbReference type="ChEBI" id="CHEBI:30616"/>
        <dbReference type="ChEBI" id="CHEBI:43474"/>
        <dbReference type="ChEBI" id="CHEBI:456216"/>
        <dbReference type="EC" id="5.6.2.4"/>
    </reaction>
</comment>
<dbReference type="InterPro" id="IPR027417">
    <property type="entry name" value="P-loop_NTPase"/>
</dbReference>
<feature type="domain" description="UvrD-like helicase ATP-binding" evidence="12">
    <location>
        <begin position="6"/>
        <end position="320"/>
    </location>
</feature>
<dbReference type="GO" id="GO:0005524">
    <property type="term" value="F:ATP binding"/>
    <property type="evidence" value="ECO:0007669"/>
    <property type="project" value="UniProtKB-UniRule"/>
</dbReference>
<evidence type="ECO:0000256" key="2">
    <source>
        <dbReference type="ARBA" id="ARBA00022741"/>
    </source>
</evidence>
<dbReference type="AlphaFoldDB" id="I7CEU3"/>
<dbReference type="GO" id="GO:0000725">
    <property type="term" value="P:recombinational repair"/>
    <property type="evidence" value="ECO:0007669"/>
    <property type="project" value="TreeGrafter"/>
</dbReference>
<sequence length="720" mass="84695">MKSMREPDLAQKEIIEFSEKRNVGVIAGPGSGKTFTTIQRICHLLKKGVDPKKIMIVTYTNRAILEIQQRINKQFKEKKDFGYSGTLHSICKDFLERELKKQLEELLGFSVEGKLQIIDESEIYRFCTEELKKEINPDNPSFRACSSEEIRKKQDILASELREGISRNKLESYVANKYSLEIKGYEKIYSESKGIREYQSTLDHVYQSYQDFLRDEKKFDHSDLIIYFHYLVHRLDPKEKERLVCSKIDQILVDEFQDMNFLQLQIIREFSGNNKNIFFVGDPNQAIYSFQGAFPAIFNYFHQSDPEAKFFKLTQNYRSTKQIVKLALKLMDSQPQEGILKELSSQKMFTDNEEGEKVSWIVTDRSGGATDEIYLTIKELRSKGVNLNQIAVISRAASDTRRLRNIFWQRGIKNIDFLFSKNVDWPSEYFFLTCFLYWKMKRDPFSLRYMLQYLLNREEANYYLLEDIESLEGDIPQQVEELLSTNFGNRYTSAQDELIIQKLQDLWVELKKEADSFEVPLRELERTTPTKKQFEEFLEEHTTSKVLEFLGDRSKAIKAIVEFQGKLNWSSENSVYYSTSEIFETLLAYIKYLVTHITDRDFLNFSTIHSCKGCEFDYVFVLNLREERFPIRHAKTDEEIAEERRALYVGMTRAKKELYLVSDLYVYKPVWESTSAQKFKTGGTKYSRFLKELGFNEGNPEINYLSNLYKGSIATYRPRS</sequence>
<keyword evidence="14" id="KW-1185">Reference proteome</keyword>